<gene>
    <name evidence="15" type="ORF">EV383_3483</name>
</gene>
<dbReference type="InterPro" id="IPR000705">
    <property type="entry name" value="Galactokinase"/>
</dbReference>
<keyword evidence="6 15" id="KW-0418">Kinase</keyword>
<dbReference type="EMBL" id="SHKL01000001">
    <property type="protein sequence ID" value="RZT86586.1"/>
    <property type="molecule type" value="Genomic_DNA"/>
</dbReference>
<dbReference type="PIRSF" id="PIRSF000530">
    <property type="entry name" value="Galactokinase"/>
    <property type="match status" value="1"/>
</dbReference>
<sequence>MTPTAAAVSTGFRSRHGHEPAGVWFAPGRVNLIGEHTDYNDGFVLPFALPHRAVVAAAPASGSGSTVTSAQEPETVTFSAAGVAPGDLPGWAGYVAGMFWAFREAGYPVPELDLVLDSDVPVGAGLSSSAALECAVGVALADLGGVRVDRTPMAVLARRAENDFVGAPTGGMDQMASMHGRPERLVFLDTRDDAIELTPFPLSGHGLTLLVIDTRAPHAHADGQYGERRSDCAAAADALGVPALRDATLEAVEALTDDRIRRRARHIVTENDRVRDVVALLAGGADPRRIGPALDASHASIRDDFEITVPHVDVAAEVARDAGAHGSRMTGGGFGGCVIALVDDADVPAVRGAVEKAYADRGWTAPVTFTATPSEGAARLS</sequence>
<evidence type="ECO:0000256" key="7">
    <source>
        <dbReference type="ARBA" id="ARBA00022840"/>
    </source>
</evidence>
<evidence type="ECO:0000256" key="11">
    <source>
        <dbReference type="NCBIfam" id="TIGR00131"/>
    </source>
</evidence>
<keyword evidence="16" id="KW-1185">Reference proteome</keyword>
<dbReference type="PROSITE" id="PS00627">
    <property type="entry name" value="GHMP_KINASES_ATP"/>
    <property type="match status" value="1"/>
</dbReference>
<dbReference type="AlphaFoldDB" id="A0A4Q7UXG7"/>
<dbReference type="InterPro" id="IPR020568">
    <property type="entry name" value="Ribosomal_Su5_D2-typ_SF"/>
</dbReference>
<dbReference type="Pfam" id="PF08544">
    <property type="entry name" value="GHMP_kinases_C"/>
    <property type="match status" value="1"/>
</dbReference>
<evidence type="ECO:0000256" key="3">
    <source>
        <dbReference type="ARBA" id="ARBA00022679"/>
    </source>
</evidence>
<evidence type="ECO:0000256" key="5">
    <source>
        <dbReference type="ARBA" id="ARBA00022741"/>
    </source>
</evidence>
<keyword evidence="8" id="KW-0460">Magnesium</keyword>
<dbReference type="RefSeq" id="WP_130290859.1">
    <property type="nucleotide sequence ID" value="NZ_SHKL01000001.1"/>
</dbReference>
<keyword evidence="10" id="KW-0119">Carbohydrate metabolism</keyword>
<dbReference type="InterPro" id="IPR019539">
    <property type="entry name" value="GalKase_N"/>
</dbReference>
<evidence type="ECO:0000313" key="15">
    <source>
        <dbReference type="EMBL" id="RZT86586.1"/>
    </source>
</evidence>
<evidence type="ECO:0000256" key="9">
    <source>
        <dbReference type="ARBA" id="ARBA00023144"/>
    </source>
</evidence>
<organism evidence="15 16">
    <name type="scientific">Pseudonocardia sediminis</name>
    <dbReference type="NCBI Taxonomy" id="1397368"/>
    <lineage>
        <taxon>Bacteria</taxon>
        <taxon>Bacillati</taxon>
        <taxon>Actinomycetota</taxon>
        <taxon>Actinomycetes</taxon>
        <taxon>Pseudonocardiales</taxon>
        <taxon>Pseudonocardiaceae</taxon>
        <taxon>Pseudonocardia</taxon>
    </lineage>
</organism>
<name>A0A4Q7UXG7_PSEST</name>
<dbReference type="OrthoDB" id="250531at2"/>
<comment type="caution">
    <text evidence="15">The sequence shown here is derived from an EMBL/GenBank/DDBJ whole genome shotgun (WGS) entry which is preliminary data.</text>
</comment>
<dbReference type="PRINTS" id="PR00959">
    <property type="entry name" value="MEVGALKINASE"/>
</dbReference>
<keyword evidence="9" id="KW-0299">Galactose metabolism</keyword>
<dbReference type="GO" id="GO:0005829">
    <property type="term" value="C:cytosol"/>
    <property type="evidence" value="ECO:0007669"/>
    <property type="project" value="TreeGrafter"/>
</dbReference>
<keyword evidence="5" id="KW-0547">Nucleotide-binding</keyword>
<evidence type="ECO:0000256" key="2">
    <source>
        <dbReference type="ARBA" id="ARBA00022490"/>
    </source>
</evidence>
<keyword evidence="2" id="KW-0963">Cytoplasm</keyword>
<evidence type="ECO:0000259" key="14">
    <source>
        <dbReference type="Pfam" id="PF10509"/>
    </source>
</evidence>
<evidence type="ECO:0000259" key="13">
    <source>
        <dbReference type="Pfam" id="PF08544"/>
    </source>
</evidence>
<feature type="domain" description="Galactokinase N-terminal" evidence="14">
    <location>
        <begin position="12"/>
        <end position="59"/>
    </location>
</feature>
<dbReference type="GO" id="GO:0006012">
    <property type="term" value="P:galactose metabolic process"/>
    <property type="evidence" value="ECO:0007669"/>
    <property type="project" value="UniProtKB-UniRule"/>
</dbReference>
<dbReference type="Pfam" id="PF10509">
    <property type="entry name" value="GalKase_gal_bdg"/>
    <property type="match status" value="1"/>
</dbReference>
<dbReference type="InterPro" id="IPR006204">
    <property type="entry name" value="GHMP_kinase_N_dom"/>
</dbReference>
<dbReference type="SUPFAM" id="SSF54211">
    <property type="entry name" value="Ribosomal protein S5 domain 2-like"/>
    <property type="match status" value="1"/>
</dbReference>
<dbReference type="InterPro" id="IPR014721">
    <property type="entry name" value="Ribsml_uS5_D2-typ_fold_subgr"/>
</dbReference>
<dbReference type="FunFam" id="3.30.70.890:FF:000001">
    <property type="entry name" value="Galactokinase"/>
    <property type="match status" value="1"/>
</dbReference>
<keyword evidence="4" id="KW-0479">Metal-binding</keyword>
<evidence type="ECO:0000256" key="1">
    <source>
        <dbReference type="ARBA" id="ARBA00006566"/>
    </source>
</evidence>
<proteinExistence type="inferred from homology"/>
<dbReference type="Gene3D" id="3.30.230.10">
    <property type="match status" value="1"/>
</dbReference>
<evidence type="ECO:0000259" key="12">
    <source>
        <dbReference type="Pfam" id="PF00288"/>
    </source>
</evidence>
<evidence type="ECO:0000256" key="6">
    <source>
        <dbReference type="ARBA" id="ARBA00022777"/>
    </source>
</evidence>
<dbReference type="Gene3D" id="3.30.70.890">
    <property type="entry name" value="GHMP kinase, C-terminal domain"/>
    <property type="match status" value="1"/>
</dbReference>
<dbReference type="EC" id="2.7.1.6" evidence="11"/>
<feature type="domain" description="GHMP kinase C-terminal" evidence="13">
    <location>
        <begin position="286"/>
        <end position="359"/>
    </location>
</feature>
<feature type="domain" description="GHMP kinase N-terminal" evidence="12">
    <location>
        <begin position="94"/>
        <end position="180"/>
    </location>
</feature>
<dbReference type="GO" id="GO:0005524">
    <property type="term" value="F:ATP binding"/>
    <property type="evidence" value="ECO:0007669"/>
    <property type="project" value="UniProtKB-UniRule"/>
</dbReference>
<dbReference type="GO" id="GO:0046872">
    <property type="term" value="F:metal ion binding"/>
    <property type="evidence" value="ECO:0007669"/>
    <property type="project" value="UniProtKB-KW"/>
</dbReference>
<evidence type="ECO:0000256" key="4">
    <source>
        <dbReference type="ARBA" id="ARBA00022723"/>
    </source>
</evidence>
<dbReference type="Pfam" id="PF00288">
    <property type="entry name" value="GHMP_kinases_N"/>
    <property type="match status" value="1"/>
</dbReference>
<dbReference type="PROSITE" id="PS00106">
    <property type="entry name" value="GALACTOKINASE"/>
    <property type="match status" value="1"/>
</dbReference>
<dbReference type="GO" id="GO:0004335">
    <property type="term" value="F:galactokinase activity"/>
    <property type="evidence" value="ECO:0007669"/>
    <property type="project" value="UniProtKB-UniRule"/>
</dbReference>
<dbReference type="SUPFAM" id="SSF55060">
    <property type="entry name" value="GHMP Kinase, C-terminal domain"/>
    <property type="match status" value="1"/>
</dbReference>
<dbReference type="InterPro" id="IPR019741">
    <property type="entry name" value="Galactokinase_CS"/>
</dbReference>
<dbReference type="InterPro" id="IPR036554">
    <property type="entry name" value="GHMP_kinase_C_sf"/>
</dbReference>
<dbReference type="InterPro" id="IPR006203">
    <property type="entry name" value="GHMP_knse_ATP-bd_CS"/>
</dbReference>
<comment type="similarity">
    <text evidence="1">Belongs to the GHMP kinase family. GalK subfamily.</text>
</comment>
<reference evidence="15 16" key="1">
    <citation type="submission" date="2019-02" db="EMBL/GenBank/DDBJ databases">
        <title>Sequencing the genomes of 1000 actinobacteria strains.</title>
        <authorList>
            <person name="Klenk H.-P."/>
        </authorList>
    </citation>
    <scope>NUCLEOTIDE SEQUENCE [LARGE SCALE GENOMIC DNA]</scope>
    <source>
        <strain evidence="15 16">DSM 45779</strain>
    </source>
</reference>
<dbReference type="Proteomes" id="UP000291591">
    <property type="component" value="Unassembled WGS sequence"/>
</dbReference>
<evidence type="ECO:0000256" key="8">
    <source>
        <dbReference type="ARBA" id="ARBA00022842"/>
    </source>
</evidence>
<dbReference type="InterPro" id="IPR013750">
    <property type="entry name" value="GHMP_kinase_C_dom"/>
</dbReference>
<dbReference type="PANTHER" id="PTHR10457:SF7">
    <property type="entry name" value="GALACTOKINASE-RELATED"/>
    <property type="match status" value="1"/>
</dbReference>
<keyword evidence="3" id="KW-0808">Transferase</keyword>
<dbReference type="FunFam" id="3.30.230.10:FF:000017">
    <property type="entry name" value="Galactokinase"/>
    <property type="match status" value="1"/>
</dbReference>
<dbReference type="PRINTS" id="PR00473">
    <property type="entry name" value="GALCTOKINASE"/>
</dbReference>
<dbReference type="InterPro" id="IPR006206">
    <property type="entry name" value="Mevalonate/galactokinase"/>
</dbReference>
<evidence type="ECO:0000256" key="10">
    <source>
        <dbReference type="ARBA" id="ARBA00023277"/>
    </source>
</evidence>
<dbReference type="NCBIfam" id="TIGR00131">
    <property type="entry name" value="gal_kin"/>
    <property type="match status" value="1"/>
</dbReference>
<dbReference type="PANTHER" id="PTHR10457">
    <property type="entry name" value="MEVALONATE KINASE/GALACTOKINASE"/>
    <property type="match status" value="1"/>
</dbReference>
<evidence type="ECO:0000313" key="16">
    <source>
        <dbReference type="Proteomes" id="UP000291591"/>
    </source>
</evidence>
<accession>A0A4Q7UXG7</accession>
<keyword evidence="7" id="KW-0067">ATP-binding</keyword>
<protein>
    <recommendedName>
        <fullName evidence="11">Galactokinase</fullName>
        <ecNumber evidence="11">2.7.1.6</ecNumber>
    </recommendedName>
</protein>